<evidence type="ECO:0000256" key="3">
    <source>
        <dbReference type="ARBA" id="ARBA00023172"/>
    </source>
</evidence>
<dbReference type="RefSeq" id="WP_353707657.1">
    <property type="nucleotide sequence ID" value="NZ_CP159290.1"/>
</dbReference>
<accession>A0AAU8FY81</accession>
<dbReference type="AlphaFoldDB" id="A0AAU8FY81"/>
<dbReference type="Pfam" id="PF00589">
    <property type="entry name" value="Phage_integrase"/>
    <property type="match status" value="1"/>
</dbReference>
<dbReference type="PROSITE" id="PS51900">
    <property type="entry name" value="CB"/>
    <property type="match status" value="1"/>
</dbReference>
<feature type="domain" description="Core-binding (CB)" evidence="6">
    <location>
        <begin position="70"/>
        <end position="152"/>
    </location>
</feature>
<gene>
    <name evidence="7" type="ORF">ABRQ22_17500</name>
</gene>
<dbReference type="InterPro" id="IPR002104">
    <property type="entry name" value="Integrase_catalytic"/>
</dbReference>
<dbReference type="PROSITE" id="PS51898">
    <property type="entry name" value="TYR_RECOMBINASE"/>
    <property type="match status" value="1"/>
</dbReference>
<dbReference type="PANTHER" id="PTHR30349:SF91">
    <property type="entry name" value="INTA PROTEIN"/>
    <property type="match status" value="1"/>
</dbReference>
<dbReference type="InterPro" id="IPR010998">
    <property type="entry name" value="Integrase_recombinase_N"/>
</dbReference>
<dbReference type="GO" id="GO:0015074">
    <property type="term" value="P:DNA integration"/>
    <property type="evidence" value="ECO:0007669"/>
    <property type="project" value="UniProtKB-KW"/>
</dbReference>
<dbReference type="PANTHER" id="PTHR30349">
    <property type="entry name" value="PHAGE INTEGRASE-RELATED"/>
    <property type="match status" value="1"/>
</dbReference>
<dbReference type="InterPro" id="IPR044068">
    <property type="entry name" value="CB"/>
</dbReference>
<dbReference type="InterPro" id="IPR004107">
    <property type="entry name" value="Integrase_SAM-like_N"/>
</dbReference>
<dbReference type="InterPro" id="IPR013762">
    <property type="entry name" value="Integrase-like_cat_sf"/>
</dbReference>
<organism evidence="7">
    <name type="scientific">Cellulosimicrobium sp. ES-005</name>
    <dbReference type="NCBI Taxonomy" id="3163031"/>
    <lineage>
        <taxon>Bacteria</taxon>
        <taxon>Bacillati</taxon>
        <taxon>Actinomycetota</taxon>
        <taxon>Actinomycetes</taxon>
        <taxon>Micrococcales</taxon>
        <taxon>Promicromonosporaceae</taxon>
        <taxon>Cellulosimicrobium</taxon>
    </lineage>
</organism>
<proteinExistence type="predicted"/>
<dbReference type="Gene3D" id="1.10.443.10">
    <property type="entry name" value="Intergrase catalytic core"/>
    <property type="match status" value="1"/>
</dbReference>
<keyword evidence="1" id="KW-0229">DNA integration</keyword>
<evidence type="ECO:0000256" key="2">
    <source>
        <dbReference type="ARBA" id="ARBA00023125"/>
    </source>
</evidence>
<evidence type="ECO:0000256" key="4">
    <source>
        <dbReference type="PROSITE-ProRule" id="PRU01248"/>
    </source>
</evidence>
<evidence type="ECO:0000313" key="7">
    <source>
        <dbReference type="EMBL" id="XCH29359.1"/>
    </source>
</evidence>
<name>A0AAU8FY81_9MICO</name>
<evidence type="ECO:0000256" key="1">
    <source>
        <dbReference type="ARBA" id="ARBA00022908"/>
    </source>
</evidence>
<sequence length="412" mass="45411">MARRAHGTGSVYFDASKGRWVGTYEAGYTQRGTRRRRKITATTERGARQKLLAAIRAAEEAEAPTMDGKPTVKRWSDTWLENTSGTLRPTTWNANRTAITRWVVPAIGHRRLDQLTPADVRTFHRAMETKGLAQSSQARYHAALSSMLTAAVEEGYNVPERARMVAAPSVGTNDRDALPLPDALAILEVASKRPDASRWAAAMLQGMRPAETLGLTWDMVDLDSDEPTLTLAWQLKPLPYKVARDRSSGFRVPRGFEARQVDGALHLVRPKTKSGWRVIPLVPWMVSSLQAWREIAPANRHGIVWPQADGRPRRDPDDRAAWYEITDAAQVAVTEPSPRETGPEIIGRRPDLYEARHTAATLLRVGNVDDATITAILGHASILSTKAYLHTDTTRTRAALDGVAGRLGLTGG</sequence>
<protein>
    <submittedName>
        <fullName evidence="7">Tyrosine-type recombinase/integrase</fullName>
    </submittedName>
</protein>
<dbReference type="InterPro" id="IPR050090">
    <property type="entry name" value="Tyrosine_recombinase_XerCD"/>
</dbReference>
<dbReference type="InterPro" id="IPR011010">
    <property type="entry name" value="DNA_brk_join_enz"/>
</dbReference>
<evidence type="ECO:0000259" key="6">
    <source>
        <dbReference type="PROSITE" id="PS51900"/>
    </source>
</evidence>
<reference evidence="7" key="1">
    <citation type="submission" date="2024-06" db="EMBL/GenBank/DDBJ databases">
        <title>Complete genome sequence of the cellulolytic actinobacterium, Cellulosimicrobium ES-005.</title>
        <authorList>
            <person name="Matthews C.T."/>
            <person name="Underwood K.D."/>
            <person name="Ghanchi K.M."/>
            <person name="Fields S.D."/>
            <person name="Gardner S.G."/>
        </authorList>
    </citation>
    <scope>NUCLEOTIDE SEQUENCE</scope>
    <source>
        <strain evidence="7">ES-005</strain>
    </source>
</reference>
<dbReference type="GO" id="GO:0003677">
    <property type="term" value="F:DNA binding"/>
    <property type="evidence" value="ECO:0007669"/>
    <property type="project" value="UniProtKB-UniRule"/>
</dbReference>
<feature type="domain" description="Tyr recombinase" evidence="5">
    <location>
        <begin position="173"/>
        <end position="401"/>
    </location>
</feature>
<evidence type="ECO:0000259" key="5">
    <source>
        <dbReference type="PROSITE" id="PS51898"/>
    </source>
</evidence>
<dbReference type="Pfam" id="PF14659">
    <property type="entry name" value="Phage_int_SAM_3"/>
    <property type="match status" value="1"/>
</dbReference>
<dbReference type="Gene3D" id="1.10.150.130">
    <property type="match status" value="1"/>
</dbReference>
<dbReference type="EMBL" id="CP159290">
    <property type="protein sequence ID" value="XCH29359.1"/>
    <property type="molecule type" value="Genomic_DNA"/>
</dbReference>
<dbReference type="SUPFAM" id="SSF56349">
    <property type="entry name" value="DNA breaking-rejoining enzymes"/>
    <property type="match status" value="1"/>
</dbReference>
<dbReference type="GO" id="GO:0006310">
    <property type="term" value="P:DNA recombination"/>
    <property type="evidence" value="ECO:0007669"/>
    <property type="project" value="UniProtKB-KW"/>
</dbReference>
<keyword evidence="3" id="KW-0233">DNA recombination</keyword>
<keyword evidence="2 4" id="KW-0238">DNA-binding</keyword>